<evidence type="ECO:0000256" key="7">
    <source>
        <dbReference type="SAM" id="Coils"/>
    </source>
</evidence>
<keyword evidence="12" id="KW-1185">Reference proteome</keyword>
<comment type="subcellular location">
    <subcellularLocation>
        <location evidence="1">Membrane</location>
        <topology evidence="1">Multi-pass membrane protein</topology>
    </subcellularLocation>
</comment>
<feature type="coiled-coil region" evidence="7">
    <location>
        <begin position="229"/>
        <end position="271"/>
    </location>
</feature>
<feature type="transmembrane region" description="Helical" evidence="9">
    <location>
        <begin position="416"/>
        <end position="435"/>
    </location>
</feature>
<feature type="transmembrane region" description="Helical" evidence="9">
    <location>
        <begin position="365"/>
        <end position="386"/>
    </location>
</feature>
<evidence type="ECO:0000256" key="9">
    <source>
        <dbReference type="SAM" id="Phobius"/>
    </source>
</evidence>
<keyword evidence="5 9" id="KW-1133">Transmembrane helix</keyword>
<dbReference type="PANTHER" id="PTHR43731:SF14">
    <property type="entry name" value="PRESENILIN-ASSOCIATED RHOMBOID-LIKE PROTEIN, MITOCHONDRIAL"/>
    <property type="match status" value="1"/>
</dbReference>
<keyword evidence="4" id="KW-0378">Hydrolase</keyword>
<gene>
    <name evidence="11" type="ORF">BJ878DRAFT_499437</name>
</gene>
<accession>A0A9P8CG56</accession>
<dbReference type="SUPFAM" id="SSF144091">
    <property type="entry name" value="Rhomboid-like"/>
    <property type="match status" value="1"/>
</dbReference>
<feature type="transmembrane region" description="Helical" evidence="9">
    <location>
        <begin position="447"/>
        <end position="466"/>
    </location>
</feature>
<evidence type="ECO:0000259" key="10">
    <source>
        <dbReference type="Pfam" id="PF01694"/>
    </source>
</evidence>
<feature type="transmembrane region" description="Helical" evidence="9">
    <location>
        <begin position="548"/>
        <end position="566"/>
    </location>
</feature>
<dbReference type="GO" id="GO:0016020">
    <property type="term" value="C:membrane"/>
    <property type="evidence" value="ECO:0007669"/>
    <property type="project" value="UniProtKB-SubCell"/>
</dbReference>
<feature type="transmembrane region" description="Helical" evidence="9">
    <location>
        <begin position="514"/>
        <end position="536"/>
    </location>
</feature>
<dbReference type="AlphaFoldDB" id="A0A9P8CG56"/>
<dbReference type="Pfam" id="PF01694">
    <property type="entry name" value="Rhomboid"/>
    <property type="match status" value="1"/>
</dbReference>
<dbReference type="Proteomes" id="UP000887226">
    <property type="component" value="Unassembled WGS sequence"/>
</dbReference>
<name>A0A9P8CG56_9HELO</name>
<proteinExistence type="inferred from homology"/>
<keyword evidence="3 9" id="KW-0812">Transmembrane</keyword>
<keyword evidence="6 9" id="KW-0472">Membrane</keyword>
<organism evidence="11 12">
    <name type="scientific">Calycina marina</name>
    <dbReference type="NCBI Taxonomy" id="1763456"/>
    <lineage>
        <taxon>Eukaryota</taxon>
        <taxon>Fungi</taxon>
        <taxon>Dikarya</taxon>
        <taxon>Ascomycota</taxon>
        <taxon>Pezizomycotina</taxon>
        <taxon>Leotiomycetes</taxon>
        <taxon>Helotiales</taxon>
        <taxon>Pezizellaceae</taxon>
        <taxon>Calycina</taxon>
    </lineage>
</organism>
<evidence type="ECO:0000256" key="6">
    <source>
        <dbReference type="ARBA" id="ARBA00023136"/>
    </source>
</evidence>
<feature type="domain" description="Peptidase S54 rhomboid" evidence="10">
    <location>
        <begin position="411"/>
        <end position="567"/>
    </location>
</feature>
<reference evidence="11" key="1">
    <citation type="journal article" date="2021" name="IMA Fungus">
        <title>Genomic characterization of three marine fungi, including Emericellopsis atlantica sp. nov. with signatures of a generalist lifestyle and marine biomass degradation.</title>
        <authorList>
            <person name="Hagestad O.C."/>
            <person name="Hou L."/>
            <person name="Andersen J.H."/>
            <person name="Hansen E.H."/>
            <person name="Altermark B."/>
            <person name="Li C."/>
            <person name="Kuhnert E."/>
            <person name="Cox R.J."/>
            <person name="Crous P.W."/>
            <person name="Spatafora J.W."/>
            <person name="Lail K."/>
            <person name="Amirebrahimi M."/>
            <person name="Lipzen A."/>
            <person name="Pangilinan J."/>
            <person name="Andreopoulos W."/>
            <person name="Hayes R.D."/>
            <person name="Ng V."/>
            <person name="Grigoriev I.V."/>
            <person name="Jackson S.A."/>
            <person name="Sutton T.D.S."/>
            <person name="Dobson A.D.W."/>
            <person name="Rama T."/>
        </authorList>
    </citation>
    <scope>NUCLEOTIDE SEQUENCE</scope>
    <source>
        <strain evidence="11">TRa3180A</strain>
    </source>
</reference>
<evidence type="ECO:0000256" key="5">
    <source>
        <dbReference type="ARBA" id="ARBA00022989"/>
    </source>
</evidence>
<protein>
    <recommendedName>
        <fullName evidence="10">Peptidase S54 rhomboid domain-containing protein</fullName>
    </recommendedName>
</protein>
<feature type="region of interest" description="Disordered" evidence="8">
    <location>
        <begin position="570"/>
        <end position="596"/>
    </location>
</feature>
<evidence type="ECO:0000256" key="2">
    <source>
        <dbReference type="ARBA" id="ARBA00009045"/>
    </source>
</evidence>
<dbReference type="Gene3D" id="1.20.1540.10">
    <property type="entry name" value="Rhomboid-like"/>
    <property type="match status" value="1"/>
</dbReference>
<evidence type="ECO:0000313" key="11">
    <source>
        <dbReference type="EMBL" id="KAG9245893.1"/>
    </source>
</evidence>
<evidence type="ECO:0000256" key="4">
    <source>
        <dbReference type="ARBA" id="ARBA00022801"/>
    </source>
</evidence>
<sequence length="596" mass="66638">MNSLFPAASRLSCIQPRVIPNTGHTLNSLAVKLVQRTTQPYSISASRAWRKATCLNQCVSRRPSPAVMHLNAHGRGYATRSIITRYEDLPSDYHDEEGLPFRPQGPFSQEETLAIFGKGIDANAANRILRVLHGRRVAGTLDDPDTPFYISVYEQGAQAIAMQWLRDNVPVDEVQSAGLRAEEELAELEDQIVADSTRVGIYRPNSQDFTQEKRGMFSKGKQSVYGSSVLDQLKERSKLKNKMEDEARELLKKSQEMEEEKKREAQAQEVKAIQLSSEVGTVATTGATGTVKLSPAALKKQKTAEWLNYHTERAEISKAQNAPQMTMAQRLVPSWLFVSFIVGVCITLPYLYTPPRNKDRMFPDIPPAAATIGAIMLVNFFIYLAWHYPPLWRYGNKYFATTAGVPTAVSLLGNVFSHQVISHISTNMLVLFVIGTRLHDEIGRANFLSIYFASGVLGSLTSLTSYVLRANFVSMTLGASGAVAGVVGAYLWLRHDERIKMPFSIKDKETGDVKYQPSIPMMVPLFIVLATEIFALSKWNKRLITMDHWAHLGGYATGIGAAEMLMRRARHTKKNEVEGKRKKTFTEKERMSDGRL</sequence>
<dbReference type="InterPro" id="IPR050925">
    <property type="entry name" value="Rhomboid_protease_S54"/>
</dbReference>
<dbReference type="EMBL" id="MU253826">
    <property type="protein sequence ID" value="KAG9245893.1"/>
    <property type="molecule type" value="Genomic_DNA"/>
</dbReference>
<dbReference type="OrthoDB" id="10260614at2759"/>
<evidence type="ECO:0000256" key="1">
    <source>
        <dbReference type="ARBA" id="ARBA00004141"/>
    </source>
</evidence>
<dbReference type="GO" id="GO:0006465">
    <property type="term" value="P:signal peptide processing"/>
    <property type="evidence" value="ECO:0007669"/>
    <property type="project" value="TreeGrafter"/>
</dbReference>
<feature type="compositionally biased region" description="Basic and acidic residues" evidence="8">
    <location>
        <begin position="574"/>
        <end position="596"/>
    </location>
</feature>
<dbReference type="PANTHER" id="PTHR43731">
    <property type="entry name" value="RHOMBOID PROTEASE"/>
    <property type="match status" value="1"/>
</dbReference>
<evidence type="ECO:0000313" key="12">
    <source>
        <dbReference type="Proteomes" id="UP000887226"/>
    </source>
</evidence>
<comment type="caution">
    <text evidence="11">The sequence shown here is derived from an EMBL/GenBank/DDBJ whole genome shotgun (WGS) entry which is preliminary data.</text>
</comment>
<feature type="transmembrane region" description="Helical" evidence="9">
    <location>
        <begin position="334"/>
        <end position="353"/>
    </location>
</feature>
<evidence type="ECO:0000256" key="3">
    <source>
        <dbReference type="ARBA" id="ARBA00022692"/>
    </source>
</evidence>
<dbReference type="GO" id="GO:0004252">
    <property type="term" value="F:serine-type endopeptidase activity"/>
    <property type="evidence" value="ECO:0007669"/>
    <property type="project" value="InterPro"/>
</dbReference>
<evidence type="ECO:0000256" key="8">
    <source>
        <dbReference type="SAM" id="MobiDB-lite"/>
    </source>
</evidence>
<dbReference type="InterPro" id="IPR035952">
    <property type="entry name" value="Rhomboid-like_sf"/>
</dbReference>
<keyword evidence="7" id="KW-0175">Coiled coil</keyword>
<feature type="transmembrane region" description="Helical" evidence="9">
    <location>
        <begin position="472"/>
        <end position="493"/>
    </location>
</feature>
<comment type="similarity">
    <text evidence="2">Belongs to the peptidase S54 family.</text>
</comment>
<dbReference type="InterPro" id="IPR022764">
    <property type="entry name" value="Peptidase_S54_rhomboid_dom"/>
</dbReference>